<evidence type="ECO:0000259" key="9">
    <source>
        <dbReference type="SMART" id="SM00382"/>
    </source>
</evidence>
<dbReference type="Gene3D" id="3.40.50.300">
    <property type="entry name" value="P-loop containing nucleotide triphosphate hydrolases"/>
    <property type="match status" value="1"/>
</dbReference>
<evidence type="ECO:0000256" key="5">
    <source>
        <dbReference type="ARBA" id="ARBA00023186"/>
    </source>
</evidence>
<evidence type="ECO:0000256" key="1">
    <source>
        <dbReference type="ARBA" id="ARBA00022741"/>
    </source>
</evidence>
<evidence type="ECO:0000256" key="3">
    <source>
        <dbReference type="ARBA" id="ARBA00022942"/>
    </source>
</evidence>
<dbReference type="SUPFAM" id="SSF52540">
    <property type="entry name" value="P-loop containing nucleoside triphosphate hydrolases"/>
    <property type="match status" value="1"/>
</dbReference>
<dbReference type="FunFam" id="2.40.50.140:FF:000169">
    <property type="entry name" value="AAA ATPase forming ring-shaped complexes"/>
    <property type="match status" value="1"/>
</dbReference>
<keyword evidence="13" id="KW-1185">Reference proteome</keyword>
<reference evidence="11 13" key="3">
    <citation type="submission" date="2018-12" db="EMBL/GenBank/DDBJ databases">
        <title>Draft genome sequences of Mycolicibacterium peregrinum isolated from a pig with lymphadenitis and from soil on the same Japanese pig farm.</title>
        <authorList>
            <person name="Komatsu T."/>
            <person name="Ohya K."/>
            <person name="Sawai K."/>
            <person name="Odoi J.O."/>
            <person name="Otsu K."/>
            <person name="Ota A."/>
            <person name="Ito T."/>
            <person name="Kawai M."/>
            <person name="Maruyama F."/>
        </authorList>
    </citation>
    <scope>NUCLEOTIDE SEQUENCE [LARGE SCALE GENOMIC DNA]</scope>
    <source>
        <strain evidence="11 13">138</strain>
    </source>
</reference>
<dbReference type="PANTHER" id="PTHR23077">
    <property type="entry name" value="AAA-FAMILY ATPASE"/>
    <property type="match status" value="1"/>
</dbReference>
<dbReference type="FunFam" id="1.20.5.170:FF:000018">
    <property type="entry name" value="AAA ATPase forming ring-shaped complexes"/>
    <property type="match status" value="1"/>
</dbReference>
<dbReference type="EMBL" id="LZSY01000179">
    <property type="protein sequence ID" value="OBB81830.1"/>
    <property type="molecule type" value="Genomic_DNA"/>
</dbReference>
<dbReference type="InterPro" id="IPR032501">
    <property type="entry name" value="Prot_ATP_ID_OB_2nd"/>
</dbReference>
<evidence type="ECO:0000256" key="6">
    <source>
        <dbReference type="HAMAP-Rule" id="MF_02112"/>
    </source>
</evidence>
<evidence type="ECO:0000256" key="2">
    <source>
        <dbReference type="ARBA" id="ARBA00022840"/>
    </source>
</evidence>
<reference evidence="12" key="1">
    <citation type="submission" date="2016-06" db="EMBL/GenBank/DDBJ databases">
        <authorList>
            <person name="Sutton G."/>
            <person name="Brinkac L."/>
            <person name="Sanka R."/>
            <person name="Adams M."/>
            <person name="Lau E."/>
            <person name="Mehaffy C."/>
            <person name="Tameris M."/>
            <person name="Hatherill M."/>
            <person name="Hanekom W."/>
            <person name="Mahomed H."/>
            <person name="Mcshane H."/>
        </authorList>
    </citation>
    <scope>NUCLEOTIDE SEQUENCE [LARGE SCALE GENOMIC DNA]</scope>
    <source>
        <strain evidence="12">852002-10433_SCH5171157</strain>
    </source>
</reference>
<dbReference type="InterPro" id="IPR041626">
    <property type="entry name" value="Prot_ATP_ID_OB_N"/>
</dbReference>
<dbReference type="Gene3D" id="2.40.50.140">
    <property type="entry name" value="Nucleic acid-binding proteins"/>
    <property type="match status" value="2"/>
</dbReference>
<evidence type="ECO:0000313" key="12">
    <source>
        <dbReference type="Proteomes" id="UP000094008"/>
    </source>
</evidence>
<keyword evidence="3 10" id="KW-0647">Proteasome</keyword>
<dbReference type="PANTHER" id="PTHR23077:SF144">
    <property type="entry name" value="PROTEASOME-ASSOCIATED ATPASE"/>
    <property type="match status" value="1"/>
</dbReference>
<dbReference type="InterPro" id="IPR003960">
    <property type="entry name" value="ATPase_AAA_CS"/>
</dbReference>
<dbReference type="Gene3D" id="1.10.8.60">
    <property type="match status" value="1"/>
</dbReference>
<dbReference type="GO" id="GO:0010498">
    <property type="term" value="P:proteasomal protein catabolic process"/>
    <property type="evidence" value="ECO:0007669"/>
    <property type="project" value="InterPro"/>
</dbReference>
<dbReference type="GO" id="GO:0016887">
    <property type="term" value="F:ATP hydrolysis activity"/>
    <property type="evidence" value="ECO:0007669"/>
    <property type="project" value="UniProtKB-UniRule"/>
</dbReference>
<evidence type="ECO:0000313" key="13">
    <source>
        <dbReference type="Proteomes" id="UP000297792"/>
    </source>
</evidence>
<dbReference type="Pfam" id="PF16450">
    <property type="entry name" value="Prot_ATP_ID_OB_C"/>
    <property type="match status" value="1"/>
</dbReference>
<dbReference type="AlphaFoldDB" id="A0A1A1YPY6"/>
<feature type="region of interest" description="Disordered" evidence="8">
    <location>
        <begin position="1"/>
        <end position="34"/>
    </location>
</feature>
<comment type="subunit">
    <text evidence="6">Homohexamer. Assembles into a hexameric ring structure.</text>
</comment>
<dbReference type="EMBL" id="RWKA01000010">
    <property type="protein sequence ID" value="TGB40618.1"/>
    <property type="molecule type" value="Genomic_DNA"/>
</dbReference>
<dbReference type="OrthoDB" id="9809379at2"/>
<feature type="binding site" evidence="6">
    <location>
        <begin position="300"/>
        <end position="305"/>
    </location>
    <ligand>
        <name>ATP</name>
        <dbReference type="ChEBI" id="CHEBI:30616"/>
    </ligand>
</feature>
<evidence type="ECO:0000313" key="11">
    <source>
        <dbReference type="EMBL" id="TGB40618.1"/>
    </source>
</evidence>
<keyword evidence="11" id="KW-0378">Hydrolase</keyword>
<dbReference type="InterPro" id="IPR027417">
    <property type="entry name" value="P-loop_NTPase"/>
</dbReference>
<protein>
    <recommendedName>
        <fullName evidence="6">AAA ATPase forming ring-shaped complexes</fullName>
        <shortName evidence="6">ARC</shortName>
    </recommendedName>
</protein>
<dbReference type="GO" id="GO:0005524">
    <property type="term" value="F:ATP binding"/>
    <property type="evidence" value="ECO:0007669"/>
    <property type="project" value="UniProtKB-UniRule"/>
</dbReference>
<evidence type="ECO:0000313" key="10">
    <source>
        <dbReference type="EMBL" id="OBB81830.1"/>
    </source>
</evidence>
<dbReference type="Pfam" id="PF00004">
    <property type="entry name" value="AAA"/>
    <property type="match status" value="1"/>
</dbReference>
<dbReference type="RefSeq" id="WP_064887171.1">
    <property type="nucleotide sequence ID" value="NZ_JBLVUM010000002.1"/>
</dbReference>
<dbReference type="GO" id="GO:0019941">
    <property type="term" value="P:modification-dependent protein catabolic process"/>
    <property type="evidence" value="ECO:0007669"/>
    <property type="project" value="InterPro"/>
</dbReference>
<dbReference type="InterPro" id="IPR003959">
    <property type="entry name" value="ATPase_AAA_core"/>
</dbReference>
<keyword evidence="1 6" id="KW-0547">Nucleotide-binding</keyword>
<dbReference type="SMART" id="SM00382">
    <property type="entry name" value="AAA"/>
    <property type="match status" value="1"/>
</dbReference>
<dbReference type="Gene3D" id="1.20.5.170">
    <property type="match status" value="1"/>
</dbReference>
<evidence type="ECO:0000256" key="4">
    <source>
        <dbReference type="ARBA" id="ARBA00023054"/>
    </source>
</evidence>
<dbReference type="Proteomes" id="UP000297792">
    <property type="component" value="Unassembled WGS sequence"/>
</dbReference>
<dbReference type="InterPro" id="IPR012340">
    <property type="entry name" value="NA-bd_OB-fold"/>
</dbReference>
<keyword evidence="5" id="KW-0143">Chaperone</keyword>
<dbReference type="Pfam" id="PF17758">
    <property type="entry name" value="Prot_ATP_ID_OB_N"/>
    <property type="match status" value="1"/>
</dbReference>
<dbReference type="NCBIfam" id="TIGR03689">
    <property type="entry name" value="pup_AAA"/>
    <property type="match status" value="1"/>
</dbReference>
<dbReference type="HAMAP" id="MF_02112">
    <property type="entry name" value="ARC_ATPase"/>
    <property type="match status" value="1"/>
</dbReference>
<dbReference type="InterPro" id="IPR050168">
    <property type="entry name" value="AAA_ATPase_domain"/>
</dbReference>
<dbReference type="InterPro" id="IPR022482">
    <property type="entry name" value="Proteasome_ATPase"/>
</dbReference>
<evidence type="ECO:0000256" key="8">
    <source>
        <dbReference type="SAM" id="MobiDB-lite"/>
    </source>
</evidence>
<proteinExistence type="inferred from homology"/>
<dbReference type="Proteomes" id="UP000094008">
    <property type="component" value="Unassembled WGS sequence"/>
</dbReference>
<keyword evidence="2 6" id="KW-0067">ATP-binding</keyword>
<reference evidence="10" key="2">
    <citation type="submission" date="2016-06" db="EMBL/GenBank/DDBJ databases">
        <authorList>
            <person name="Kjaerup R.B."/>
            <person name="Dalgaard T.S."/>
            <person name="Juul-Madsen H.R."/>
        </authorList>
    </citation>
    <scope>NUCLEOTIDE SEQUENCE [LARGE SCALE GENOMIC DNA]</scope>
    <source>
        <strain evidence="10">852002-10433_SCH5171157</strain>
    </source>
</reference>
<feature type="domain" description="AAA+ ATPase" evidence="9">
    <location>
        <begin position="289"/>
        <end position="445"/>
    </location>
</feature>
<dbReference type="GO" id="GO:0000502">
    <property type="term" value="C:proteasome complex"/>
    <property type="evidence" value="ECO:0007669"/>
    <property type="project" value="UniProtKB-KW"/>
</dbReference>
<keyword evidence="4" id="KW-0175">Coiled coil</keyword>
<organism evidence="10 12">
    <name type="scientific">Mycolicibacterium peregrinum</name>
    <name type="common">Mycobacterium peregrinum</name>
    <dbReference type="NCBI Taxonomy" id="43304"/>
    <lineage>
        <taxon>Bacteria</taxon>
        <taxon>Bacillati</taxon>
        <taxon>Actinomycetota</taxon>
        <taxon>Actinomycetes</taxon>
        <taxon>Mycobacteriales</taxon>
        <taxon>Mycobacteriaceae</taxon>
        <taxon>Mycolicibacterium</taxon>
    </lineage>
</organism>
<sequence>MSESERSDGSAESFSAGHPQPMSSDDAAELESLRREAAVLREQLENAVGPQSGLRSARDVHQLEARIDSLASRNAKLMDTLKEARQQLLALREEVDRLGQPPSGYGVLLGTHDDDTVDVFTSGRKMRLTCSPNIETSSLKQGQTVRLNEALTVVEAGNFESVGEISTLREILADGHRALVVGHADEERIVWLAEPLVAAEDLPDLPDARQDDDRPRKLRPGDSLLVDTKAGYAFERIPKAEVEDLVLEEVPDVSYNDIGGLGRQIEQIRDAVELPFLHKELYREYSLRPPKGVLLYGPPGCGKTLIAKAVANSLAKKMAEVRGDDAREAKSYFLNIKGPELLNKFVGETERHIRLIFQRAREKASEGTPVIVFFDEMDSIFRTRGTGVSSDVETTVVPQLLSEIDGVEGLENVIVIGASNREDMIDPAILRPGRLDVKIKIERPDAESAQDIFSKYLTEALPVHADDLAEFGGDRSLTIKTMIEKVVDRMYAEIDDNRFLEVTYANGDKEVMYFKDFNSGAMIQNVVDRAKKNAIKSVLETGQPGLRIQHLLDSIVDEFAENEDLPNTTNPDDWARISGKKGERIVYIRTLVTGKSSSASRAIDTESNLGQYL</sequence>
<dbReference type="InterPro" id="IPR003593">
    <property type="entry name" value="AAA+_ATPase"/>
</dbReference>
<gene>
    <name evidence="6 11" type="primary">arc</name>
    <name evidence="10" type="ORF">A5779_09710</name>
    <name evidence="11" type="ORF">EJD98_18965</name>
</gene>
<dbReference type="PROSITE" id="PS00674">
    <property type="entry name" value="AAA"/>
    <property type="match status" value="1"/>
</dbReference>
<evidence type="ECO:0000256" key="7">
    <source>
        <dbReference type="RuleBase" id="RU003651"/>
    </source>
</evidence>
<comment type="similarity">
    <text evidence="6 7">Belongs to the AAA ATPase family.</text>
</comment>
<name>A0A1A1YPY6_MYCPR</name>
<comment type="caution">
    <text evidence="10">The sequence shown here is derived from an EMBL/GenBank/DDBJ whole genome shotgun (WGS) entry which is preliminary data.</text>
</comment>
<dbReference type="FunFam" id="3.40.50.300:FF:000155">
    <property type="entry name" value="AAA ATPase forming ring-shaped complexes"/>
    <property type="match status" value="1"/>
</dbReference>
<accession>A0A1A1YPY6</accession>